<comment type="caution">
    <text evidence="1">The sequence shown here is derived from an EMBL/GenBank/DDBJ whole genome shotgun (WGS) entry which is preliminary data.</text>
</comment>
<organism evidence="1 2">
    <name type="scientific">Mesorhizobium australicum</name>
    <dbReference type="NCBI Taxonomy" id="536018"/>
    <lineage>
        <taxon>Bacteria</taxon>
        <taxon>Pseudomonadati</taxon>
        <taxon>Pseudomonadota</taxon>
        <taxon>Alphaproteobacteria</taxon>
        <taxon>Hyphomicrobiales</taxon>
        <taxon>Phyllobacteriaceae</taxon>
        <taxon>Mesorhizobium</taxon>
    </lineage>
</organism>
<dbReference type="EMBL" id="JAMYRI010000015">
    <property type="protein sequence ID" value="MER9286888.1"/>
    <property type="molecule type" value="Genomic_DNA"/>
</dbReference>
<evidence type="ECO:0000313" key="2">
    <source>
        <dbReference type="Proteomes" id="UP001480082"/>
    </source>
</evidence>
<keyword evidence="2" id="KW-1185">Reference proteome</keyword>
<dbReference type="Proteomes" id="UP001480082">
    <property type="component" value="Unassembled WGS sequence"/>
</dbReference>
<name>A0ACC6T4K9_9HYPH</name>
<reference evidence="1 2" key="1">
    <citation type="journal article" date="2024" name="Proc. Natl. Acad. Sci. U.S.A.">
        <title>The evolutionary genomics of adaptation to stress in wild rhizobium bacteria.</title>
        <authorList>
            <person name="Kehlet-Delgado H."/>
            <person name="Montoya A.P."/>
            <person name="Jensen K.T."/>
            <person name="Wendlandt C.E."/>
            <person name="Dexheimer C."/>
            <person name="Roberts M."/>
            <person name="Torres Martinez L."/>
            <person name="Friesen M.L."/>
            <person name="Griffitts J.S."/>
            <person name="Porter S.S."/>
        </authorList>
    </citation>
    <scope>NUCLEOTIDE SEQUENCE [LARGE SCALE GENOMIC DNA]</scope>
    <source>
        <strain evidence="1 2">M0468</strain>
    </source>
</reference>
<gene>
    <name evidence="1" type="ORF">NKI81_23500</name>
</gene>
<protein>
    <submittedName>
        <fullName evidence="1">Glycoside hydrolase family 99-like domain-containing protein</fullName>
    </submittedName>
</protein>
<sequence>MNKHPSPENLQGATPDPHPTDRRPAKARTKAKPAAAKEPATKRTCIMVLGMHRSGTSALTRVLNLLGATLPDQVIAPDENNASGYWEPTSLNTLNEKLLAEAGSRWDDWRLFDPSNLAPPRALFYRTEIARIIDEEYKDASVIVLKEPRISRFVGFYADILRSANFELHCVLANRNPLEVIASLSERDGSTFVTGSLLWLRYTLESESATRGMSRAFASYDAMMIDWRAELTNIVTTLSLGWPMPFGEVEREIDAYLSSDHRHHAISDERLSADERILAWVKNAYSALRVLETDPDDAKAMATLDGVKSEFDAATLVFGEAVFPELKRQNDRFQVIEEDLNSSLRKMNQEIEDVKEQSLLHFGSEKDKWIKHRDRLKREVYRLKEQAASEKSLREEDISRNINVVAKKELGEQRERAGALAFALEENEKKYLSEVKEKHNYIEVLQQRISQLQQEIGGWRLDAERKSEVISAMQNSTSWRATASLRSIRRAQIEFASKVISAARRAPMEIWRSAPVDVHNKARLKAFLFRRLPRFFKGSAAYRQWVSDAYSVSQEIKSKEKVLISAQAGQKLARVICFYLPQFHEIPENDKWWGSGFTEWSNVTPARAQFKGHNQPRIPADLGYYNLLQEDIQKRQIEMASSAGIEGFCFYFYWFGGKRLLEKPIDNYLSDKTLDFPFCLCWANENWSRRWDGLDSEVLIGQDHSPDDDIAFIREIARFMRDGRYIRVGGKPLLLVYRPSLLPSARDTALRWRAWCRENGIGEIFLACTQSFEQANPADYGFDAAVEFPPNNSAPPDITDRVEGLVPKFGGRVYDWTVLLRRSRNYTKPDYVTFRGVCPAWDNTARRRNKGNIFVNNSPRLFEEWLKNAIDDTWTRFEDPDERLVFINAWNEWAEGAYLEPDNRDELAYLRAVRNSVFQGHRLEHLSDSVVSSLPALKLFPRIALVVHAYYPELLPEILNIASENPFPIKVFVTTVKEREEQVRECLEQYSIPFFLQVVENRGRDILPFFKVLPEVLREEIPYIAKVHTKRSLHRSDGDFWRQDMVRKVLSYEALARSLERFETDPSLGMIGPAGHFVSMTTYLGSNHSRLVWLAERLGLAEGRVLDEGFFAGTMFVVRTSSIAQLLPFVTDDLFDEEAGQVDGTFAHVLERGFALSVYSLGMKLEESYVDKDFDFRSEGPSQIRNYPYA</sequence>
<proteinExistence type="predicted"/>
<evidence type="ECO:0000313" key="1">
    <source>
        <dbReference type="EMBL" id="MER9286888.1"/>
    </source>
</evidence>
<accession>A0ACC6T4K9</accession>